<sequence>MPTFENPAADADEVQAALRALAHATRSIEDPRQIYSVLGSLTSAVASLSQSLHQLATFHDNAAMKGVWVAGDSRAGRAATFQVSWELHRAGEILHQVSDSIASAHNAESRITYTHRDLPGFAEATNRSAHNGLQL</sequence>
<reference evidence="1 2" key="1">
    <citation type="submission" date="2018-11" db="EMBL/GenBank/DDBJ databases">
        <authorList>
            <person name="Li F."/>
        </authorList>
    </citation>
    <scope>NUCLEOTIDE SEQUENCE [LARGE SCALE GENOMIC DNA]</scope>
    <source>
        <strain evidence="1 2">Gsoil 818</strain>
    </source>
</reference>
<dbReference type="OrthoDB" id="3781658at2"/>
<dbReference type="AlphaFoldDB" id="A0A3N0GIK4"/>
<evidence type="ECO:0000313" key="1">
    <source>
        <dbReference type="EMBL" id="RNM11870.1"/>
    </source>
</evidence>
<organism evidence="1 2">
    <name type="scientific">Nocardioides pocheonensis</name>
    <dbReference type="NCBI Taxonomy" id="661485"/>
    <lineage>
        <taxon>Bacteria</taxon>
        <taxon>Bacillati</taxon>
        <taxon>Actinomycetota</taxon>
        <taxon>Actinomycetes</taxon>
        <taxon>Propionibacteriales</taxon>
        <taxon>Nocardioidaceae</taxon>
        <taxon>Nocardioides</taxon>
    </lineage>
</organism>
<proteinExistence type="predicted"/>
<comment type="caution">
    <text evidence="1">The sequence shown here is derived from an EMBL/GenBank/DDBJ whole genome shotgun (WGS) entry which is preliminary data.</text>
</comment>
<protein>
    <submittedName>
        <fullName evidence="1">Uncharacterized protein</fullName>
    </submittedName>
</protein>
<dbReference type="RefSeq" id="WP_123225105.1">
    <property type="nucleotide sequence ID" value="NZ_RJSF01000047.1"/>
</dbReference>
<name>A0A3N0GIK4_9ACTN</name>
<dbReference type="EMBL" id="RJSF01000047">
    <property type="protein sequence ID" value="RNM11870.1"/>
    <property type="molecule type" value="Genomic_DNA"/>
</dbReference>
<gene>
    <name evidence="1" type="ORF">EFL26_22300</name>
</gene>
<dbReference type="Proteomes" id="UP000279994">
    <property type="component" value="Unassembled WGS sequence"/>
</dbReference>
<accession>A0A3N0GIK4</accession>
<evidence type="ECO:0000313" key="2">
    <source>
        <dbReference type="Proteomes" id="UP000279994"/>
    </source>
</evidence>
<keyword evidence="2" id="KW-1185">Reference proteome</keyword>